<name>A0AAV4TTG3_9ARAC</name>
<feature type="region of interest" description="Disordered" evidence="1">
    <location>
        <begin position="114"/>
        <end position="135"/>
    </location>
</feature>
<accession>A0AAV4TTG3</accession>
<dbReference type="EMBL" id="BPLQ01010128">
    <property type="protein sequence ID" value="GIY48577.1"/>
    <property type="molecule type" value="Genomic_DNA"/>
</dbReference>
<sequence length="135" mass="14606">MHERRDYLFQDKGHKESYRVCLTGACPRKLSGCLGVVIDRVPRHMLSVDGTGGPTARSADPQAPVFDSLVDGMEHGTEVGPGLFRDGRTAIFGPLSDLAHRRYCCRAAATGPVTSRGPWNSHPSRISCSGKRGRG</sequence>
<keyword evidence="3" id="KW-1185">Reference proteome</keyword>
<evidence type="ECO:0000313" key="2">
    <source>
        <dbReference type="EMBL" id="GIY48577.1"/>
    </source>
</evidence>
<proteinExistence type="predicted"/>
<evidence type="ECO:0000313" key="3">
    <source>
        <dbReference type="Proteomes" id="UP001054837"/>
    </source>
</evidence>
<organism evidence="2 3">
    <name type="scientific">Caerostris darwini</name>
    <dbReference type="NCBI Taxonomy" id="1538125"/>
    <lineage>
        <taxon>Eukaryota</taxon>
        <taxon>Metazoa</taxon>
        <taxon>Ecdysozoa</taxon>
        <taxon>Arthropoda</taxon>
        <taxon>Chelicerata</taxon>
        <taxon>Arachnida</taxon>
        <taxon>Araneae</taxon>
        <taxon>Araneomorphae</taxon>
        <taxon>Entelegynae</taxon>
        <taxon>Araneoidea</taxon>
        <taxon>Araneidae</taxon>
        <taxon>Caerostris</taxon>
    </lineage>
</organism>
<protein>
    <submittedName>
        <fullName evidence="2">Uncharacterized protein</fullName>
    </submittedName>
</protein>
<evidence type="ECO:0000256" key="1">
    <source>
        <dbReference type="SAM" id="MobiDB-lite"/>
    </source>
</evidence>
<gene>
    <name evidence="2" type="ORF">CDAR_420401</name>
</gene>
<comment type="caution">
    <text evidence="2">The sequence shown here is derived from an EMBL/GenBank/DDBJ whole genome shotgun (WGS) entry which is preliminary data.</text>
</comment>
<feature type="compositionally biased region" description="Polar residues" evidence="1">
    <location>
        <begin position="117"/>
        <end position="127"/>
    </location>
</feature>
<dbReference type="AlphaFoldDB" id="A0AAV4TTG3"/>
<dbReference type="Proteomes" id="UP001054837">
    <property type="component" value="Unassembled WGS sequence"/>
</dbReference>
<reference evidence="2 3" key="1">
    <citation type="submission" date="2021-06" db="EMBL/GenBank/DDBJ databases">
        <title>Caerostris darwini draft genome.</title>
        <authorList>
            <person name="Kono N."/>
            <person name="Arakawa K."/>
        </authorList>
    </citation>
    <scope>NUCLEOTIDE SEQUENCE [LARGE SCALE GENOMIC DNA]</scope>
</reference>